<dbReference type="GO" id="GO:0030488">
    <property type="term" value="P:tRNA methylation"/>
    <property type="evidence" value="ECO:0007669"/>
    <property type="project" value="TreeGrafter"/>
</dbReference>
<name>A0A4R3MW49_9GAMM</name>
<comment type="caution">
    <text evidence="4">The sequence shown here is derived from an EMBL/GenBank/DDBJ whole genome shotgun (WGS) entry which is preliminary data.</text>
</comment>
<accession>A0A4R3MW49</accession>
<dbReference type="Gene3D" id="3.40.50.300">
    <property type="entry name" value="P-loop containing nucleotide triphosphate hydrolases"/>
    <property type="match status" value="1"/>
</dbReference>
<dbReference type="GO" id="GO:0005525">
    <property type="term" value="F:GTP binding"/>
    <property type="evidence" value="ECO:0007669"/>
    <property type="project" value="InterPro"/>
</dbReference>
<evidence type="ECO:0000259" key="3">
    <source>
        <dbReference type="Pfam" id="PF18133"/>
    </source>
</evidence>
<dbReference type="InterPro" id="IPR005225">
    <property type="entry name" value="Small_GTP-bd"/>
</dbReference>
<gene>
    <name evidence="4" type="ORF">EDC35_11010</name>
</gene>
<dbReference type="OrthoDB" id="9811338at2"/>
<evidence type="ECO:0000313" key="5">
    <source>
        <dbReference type="Proteomes" id="UP000295717"/>
    </source>
</evidence>
<sequence>MLDTPKSLRLHIGLFGRRNVGKSSLINALLGYPLSIVSDVAGTTTDPVEKACELPPLGPVVFVDTAGIDDEGELGGLRMARTAGVLERVDIALLVCDERGLGEEERALIAKLQERQTPILCVLNKSDLGEAPDIGIAELLGETGELVRVSAREHHNLDAVKESIIRLAPEDYLQEPPLVADLIQPGSTVVLVVPIDLGAPKGRLILPQVQVIREALDADAICTVVKERELASVFENLRTPPALVICDSQVVMKAAADTPPEVPLTTFSILMARFKADLIKLTAGAAMIHRLNPGDRVLIAEACTHDLICDDIGRVKIPRWLRQFVGGELQIDFSTGKHFPEEIAHYDLIIQCGACMVTRRHMLSWLYRAERQGVPMTNYGVAISLLQGVLPRSLHCFPAAMLAYRDACAAGEASA</sequence>
<dbReference type="InterPro" id="IPR041606">
    <property type="entry name" value="HydF_dimer"/>
</dbReference>
<protein>
    <submittedName>
        <fullName evidence="4">Iron-only hydrogenase maturation protein HydF</fullName>
    </submittedName>
</protein>
<keyword evidence="5" id="KW-1185">Reference proteome</keyword>
<reference evidence="4 5" key="1">
    <citation type="submission" date="2019-03" db="EMBL/GenBank/DDBJ databases">
        <title>Genomic Encyclopedia of Type Strains, Phase IV (KMG-IV): sequencing the most valuable type-strain genomes for metagenomic binning, comparative biology and taxonomic classification.</title>
        <authorList>
            <person name="Goeker M."/>
        </authorList>
    </citation>
    <scope>NUCLEOTIDE SEQUENCE [LARGE SCALE GENOMIC DNA]</scope>
    <source>
        <strain evidence="4 5">DSM 13587</strain>
    </source>
</reference>
<dbReference type="InterPro" id="IPR006073">
    <property type="entry name" value="GTP-bd"/>
</dbReference>
<feature type="domain" description="Hydrogen maturase F tetramerization" evidence="3">
    <location>
        <begin position="281"/>
        <end position="395"/>
    </location>
</feature>
<dbReference type="PANTHER" id="PTHR42714:SF6">
    <property type="entry name" value="TRANSLATION INITIATION FACTOR IF-2"/>
    <property type="match status" value="1"/>
</dbReference>
<dbReference type="RefSeq" id="WP_132978325.1">
    <property type="nucleotide sequence ID" value="NZ_SMAO01000010.1"/>
</dbReference>
<dbReference type="AlphaFoldDB" id="A0A4R3MW49"/>
<evidence type="ECO:0000259" key="1">
    <source>
        <dbReference type="Pfam" id="PF01926"/>
    </source>
</evidence>
<dbReference type="CDD" id="cd00880">
    <property type="entry name" value="Era_like"/>
    <property type="match status" value="1"/>
</dbReference>
<feature type="domain" description="Hydrogen maturase F dimerization" evidence="2">
    <location>
        <begin position="178"/>
        <end position="275"/>
    </location>
</feature>
<dbReference type="Pfam" id="PF18128">
    <property type="entry name" value="HydF_dimer"/>
    <property type="match status" value="1"/>
</dbReference>
<dbReference type="PANTHER" id="PTHR42714">
    <property type="entry name" value="TRNA MODIFICATION GTPASE GTPBP3"/>
    <property type="match status" value="1"/>
</dbReference>
<dbReference type="InterPro" id="IPR040644">
    <property type="entry name" value="HydF_tetramer"/>
</dbReference>
<dbReference type="EMBL" id="SMAO01000010">
    <property type="protein sequence ID" value="TCT18963.1"/>
    <property type="molecule type" value="Genomic_DNA"/>
</dbReference>
<dbReference type="Pfam" id="PF01926">
    <property type="entry name" value="MMR_HSR1"/>
    <property type="match status" value="1"/>
</dbReference>
<evidence type="ECO:0000259" key="2">
    <source>
        <dbReference type="Pfam" id="PF18128"/>
    </source>
</evidence>
<dbReference type="GO" id="GO:0005737">
    <property type="term" value="C:cytoplasm"/>
    <property type="evidence" value="ECO:0007669"/>
    <property type="project" value="TreeGrafter"/>
</dbReference>
<dbReference type="Proteomes" id="UP000295717">
    <property type="component" value="Unassembled WGS sequence"/>
</dbReference>
<dbReference type="InterPro" id="IPR027417">
    <property type="entry name" value="P-loop_NTPase"/>
</dbReference>
<dbReference type="NCBIfam" id="TIGR00231">
    <property type="entry name" value="small_GTP"/>
    <property type="match status" value="1"/>
</dbReference>
<feature type="domain" description="G" evidence="1">
    <location>
        <begin position="12"/>
        <end position="125"/>
    </location>
</feature>
<dbReference type="NCBIfam" id="TIGR03918">
    <property type="entry name" value="GTP_HydF"/>
    <property type="match status" value="1"/>
</dbReference>
<dbReference type="Gene3D" id="3.40.50.11420">
    <property type="match status" value="1"/>
</dbReference>
<dbReference type="Gene3D" id="3.40.50.11410">
    <property type="match status" value="1"/>
</dbReference>
<organism evidence="4 5">
    <name type="scientific">Thiobaca trueperi</name>
    <dbReference type="NCBI Taxonomy" id="127458"/>
    <lineage>
        <taxon>Bacteria</taxon>
        <taxon>Pseudomonadati</taxon>
        <taxon>Pseudomonadota</taxon>
        <taxon>Gammaproteobacteria</taxon>
        <taxon>Chromatiales</taxon>
        <taxon>Chromatiaceae</taxon>
        <taxon>Thiobaca</taxon>
    </lineage>
</organism>
<evidence type="ECO:0000313" key="4">
    <source>
        <dbReference type="EMBL" id="TCT18963.1"/>
    </source>
</evidence>
<proteinExistence type="predicted"/>
<dbReference type="SUPFAM" id="SSF52540">
    <property type="entry name" value="P-loop containing nucleoside triphosphate hydrolases"/>
    <property type="match status" value="1"/>
</dbReference>
<dbReference type="GO" id="GO:0002098">
    <property type="term" value="P:tRNA wobble uridine modification"/>
    <property type="evidence" value="ECO:0007669"/>
    <property type="project" value="TreeGrafter"/>
</dbReference>
<dbReference type="Pfam" id="PF18133">
    <property type="entry name" value="HydF_tetramer"/>
    <property type="match status" value="1"/>
</dbReference>
<dbReference type="InterPro" id="IPR023873">
    <property type="entry name" value="FeFe-hyd_GTPase_HydF"/>
</dbReference>